<sequence length="132" mass="15517">MQTLLYWQFILPYLLHVVDDNYRTFNSNRIPSACNVYFIRGFNAFQKLQCKEVQLFGFTVYSDKEFNVRTGFFAYSYHSGCNLHQKPQYDATEVSLEHGLAFHIKTTVQFLRALGSTTIYLPLRYIRTTSKC</sequence>
<dbReference type="AlphaFoldDB" id="A0A1A9VRH6"/>
<protein>
    <submittedName>
        <fullName evidence="1">Uncharacterized protein</fullName>
    </submittedName>
</protein>
<name>A0A1A9VRH6_GLOAU</name>
<organism evidence="1 2">
    <name type="scientific">Glossina austeni</name>
    <name type="common">Savannah tsetse fly</name>
    <dbReference type="NCBI Taxonomy" id="7395"/>
    <lineage>
        <taxon>Eukaryota</taxon>
        <taxon>Metazoa</taxon>
        <taxon>Ecdysozoa</taxon>
        <taxon>Arthropoda</taxon>
        <taxon>Hexapoda</taxon>
        <taxon>Insecta</taxon>
        <taxon>Pterygota</taxon>
        <taxon>Neoptera</taxon>
        <taxon>Endopterygota</taxon>
        <taxon>Diptera</taxon>
        <taxon>Brachycera</taxon>
        <taxon>Muscomorpha</taxon>
        <taxon>Hippoboscoidea</taxon>
        <taxon>Glossinidae</taxon>
        <taxon>Glossina</taxon>
    </lineage>
</organism>
<keyword evidence="2" id="KW-1185">Reference proteome</keyword>
<reference evidence="1" key="1">
    <citation type="submission" date="2020-05" db="UniProtKB">
        <authorList>
            <consortium name="EnsemblMetazoa"/>
        </authorList>
    </citation>
    <scope>IDENTIFICATION</scope>
    <source>
        <strain evidence="1">TTRI</strain>
    </source>
</reference>
<proteinExistence type="predicted"/>
<evidence type="ECO:0000313" key="2">
    <source>
        <dbReference type="Proteomes" id="UP000078200"/>
    </source>
</evidence>
<accession>A0A1A9VRH6</accession>
<dbReference type="VEuPathDB" id="VectorBase:GAUT045172"/>
<dbReference type="Proteomes" id="UP000078200">
    <property type="component" value="Unassembled WGS sequence"/>
</dbReference>
<dbReference type="EnsemblMetazoa" id="GAUT045172-RA">
    <property type="protein sequence ID" value="GAUT045172-PA"/>
    <property type="gene ID" value="GAUT045172"/>
</dbReference>
<evidence type="ECO:0000313" key="1">
    <source>
        <dbReference type="EnsemblMetazoa" id="GAUT045172-PA"/>
    </source>
</evidence>